<dbReference type="AlphaFoldDB" id="W6MHX8"/>
<keyword evidence="4" id="KW-1185">Reference proteome</keyword>
<feature type="compositionally biased region" description="Low complexity" evidence="1">
    <location>
        <begin position="725"/>
        <end position="741"/>
    </location>
</feature>
<name>W6MHX8_9ASCO</name>
<feature type="compositionally biased region" description="Polar residues" evidence="1">
    <location>
        <begin position="75"/>
        <end position="113"/>
    </location>
</feature>
<reference evidence="3" key="1">
    <citation type="submission" date="2013-12" db="EMBL/GenBank/DDBJ databases">
        <authorList>
            <person name="Genoscope - CEA"/>
        </authorList>
    </citation>
    <scope>NUCLEOTIDE SEQUENCE</scope>
    <source>
        <strain evidence="3">CBS 1993</strain>
    </source>
</reference>
<reference evidence="3" key="2">
    <citation type="submission" date="2014-02" db="EMBL/GenBank/DDBJ databases">
        <title>Complete DNA sequence of /Kuraishia capsulata/ illustrates novel genomic features among budding yeasts (/Saccharomycotina/).</title>
        <authorList>
            <person name="Morales L."/>
            <person name="Noel B."/>
            <person name="Porcel B."/>
            <person name="Marcet-Houben M."/>
            <person name="Hullo M-F."/>
            <person name="Sacerdot C."/>
            <person name="Tekaia F."/>
            <person name="Leh-Louis V."/>
            <person name="Despons L."/>
            <person name="Khanna V."/>
            <person name="Aury J-M."/>
            <person name="Barbe V."/>
            <person name="Couloux A."/>
            <person name="Labadie K."/>
            <person name="Pelletier E."/>
            <person name="Souciet J-L."/>
            <person name="Boekhout T."/>
            <person name="Gabaldon T."/>
            <person name="Wincker P."/>
            <person name="Dujon B."/>
        </authorList>
    </citation>
    <scope>NUCLEOTIDE SEQUENCE</scope>
    <source>
        <strain evidence="3">CBS 1993</strain>
    </source>
</reference>
<dbReference type="GeneID" id="34519055"/>
<feature type="region of interest" description="Disordered" evidence="1">
    <location>
        <begin position="706"/>
        <end position="741"/>
    </location>
</feature>
<organism evidence="3 4">
    <name type="scientific">Kuraishia capsulata CBS 1993</name>
    <dbReference type="NCBI Taxonomy" id="1382522"/>
    <lineage>
        <taxon>Eukaryota</taxon>
        <taxon>Fungi</taxon>
        <taxon>Dikarya</taxon>
        <taxon>Ascomycota</taxon>
        <taxon>Saccharomycotina</taxon>
        <taxon>Pichiomycetes</taxon>
        <taxon>Pichiales</taxon>
        <taxon>Pichiaceae</taxon>
        <taxon>Kuraishia</taxon>
    </lineage>
</organism>
<evidence type="ECO:0008006" key="5">
    <source>
        <dbReference type="Google" id="ProtNLM"/>
    </source>
</evidence>
<dbReference type="EMBL" id="HG793126">
    <property type="protein sequence ID" value="CDK25656.1"/>
    <property type="molecule type" value="Genomic_DNA"/>
</dbReference>
<feature type="region of interest" description="Disordered" evidence="1">
    <location>
        <begin position="380"/>
        <end position="433"/>
    </location>
</feature>
<feature type="region of interest" description="Disordered" evidence="1">
    <location>
        <begin position="587"/>
        <end position="628"/>
    </location>
</feature>
<evidence type="ECO:0000313" key="3">
    <source>
        <dbReference type="EMBL" id="CDK25656.1"/>
    </source>
</evidence>
<feature type="region of interest" description="Disordered" evidence="1">
    <location>
        <begin position="770"/>
        <end position="789"/>
    </location>
</feature>
<feature type="compositionally biased region" description="Polar residues" evidence="1">
    <location>
        <begin position="421"/>
        <end position="433"/>
    </location>
</feature>
<feature type="compositionally biased region" description="Polar residues" evidence="1">
    <location>
        <begin position="619"/>
        <end position="628"/>
    </location>
</feature>
<proteinExistence type="predicted"/>
<evidence type="ECO:0000256" key="1">
    <source>
        <dbReference type="SAM" id="MobiDB-lite"/>
    </source>
</evidence>
<feature type="chain" id="PRO_5004878884" description="Altered inheritance of mitochondria protein 21" evidence="2">
    <location>
        <begin position="30"/>
        <end position="862"/>
    </location>
</feature>
<accession>W6MHX8</accession>
<gene>
    <name evidence="3" type="ORF">KUCA_T00001626001</name>
</gene>
<feature type="region of interest" description="Disordered" evidence="1">
    <location>
        <begin position="806"/>
        <end position="862"/>
    </location>
</feature>
<dbReference type="HOGENOM" id="CLU_332048_0_0_1"/>
<feature type="signal peptide" evidence="2">
    <location>
        <begin position="1"/>
        <end position="29"/>
    </location>
</feature>
<feature type="region of interest" description="Disordered" evidence="1">
    <location>
        <begin position="317"/>
        <end position="347"/>
    </location>
</feature>
<protein>
    <recommendedName>
        <fullName evidence="5">Altered inheritance of mitochondria protein 21</fullName>
    </recommendedName>
</protein>
<dbReference type="STRING" id="1382522.W6MHX8"/>
<sequence length="862" mass="93400">MPPKDNSRKRSSIMFKATSFLLGAPGAEASPAPKTTPKTASKPERRKSIPLPPSGSTPTRTINLPTDDGPILTTPRKSSQTYGSSQRYSSLLSTPPSDRQQTTSQTPKIQSQPPSQPLHRPQSQMPSIPQHESMDPYIVDAGNTSVTRKRTRRPRQFVVIDSDVGASSNSLEAIPVQQREVSAGNPEFGDLMTSLDNEISLLRLKEANVSAAAFSNLTVSSSEYSPLKTSSQFPSSDAGQLRSPLDQVISPSGLGIHLDDAATESDATPVIAQITSVDIPMTDESVDLPRPAFAQTGQFSPATTASAEDEDVFYDVGEPVESSEELTSREDERGSYEPSFNSILPSPNGELGSSFGVDLQPKIKGLSIANADVVSSDEERYYGKSQVGDYEMGESEGSERDFDVPPYRPGEAEDALAPIPNTKQFNEGLHSLNNGSIDEPYGENLWQAADSVHTSPYSRRRLSLEMVDNRSLYRDDNSSVNVNIGRNDEDGFTRVSSGDSVLDRNNSMEKILGTGSPLEETVREPFPLPKLPSESSDIAGQILPATVESSDSNENEDYDLNFVARSPFYSPYEEEDLPKQMVVRNMTSSATTSEDASAHDRAIESEPAYSHGSDYAVSRDQSPSQESFYPTYASTDALADVSGSNRLVDVNGAPRTRRQQIPITATELTRDSQQSTLVANSTGHVPDGLGIRSAYVAALRKKAGTAYSEKSKQSASLPIAIRPHSSATKTHTKTLSKSSSDSWRKSILSSADIKHGTLKPRLLASEVDDDDDVSSGIVTPLTPPTVETPGEQLRKLQTGRSILETAQPANSTNGLNRQSSIRSTFTYRPSEPGLKLFIANPDTSDEEEEGQRYPEAINESDE</sequence>
<dbReference type="OrthoDB" id="4026687at2759"/>
<feature type="compositionally biased region" description="Polar residues" evidence="1">
    <location>
        <begin position="807"/>
        <end position="827"/>
    </location>
</feature>
<dbReference type="Proteomes" id="UP000019384">
    <property type="component" value="Unassembled WGS sequence"/>
</dbReference>
<keyword evidence="2" id="KW-0732">Signal</keyword>
<evidence type="ECO:0000256" key="2">
    <source>
        <dbReference type="SAM" id="SignalP"/>
    </source>
</evidence>
<dbReference type="RefSeq" id="XP_022457667.1">
    <property type="nucleotide sequence ID" value="XM_022603825.1"/>
</dbReference>
<evidence type="ECO:0000313" key="4">
    <source>
        <dbReference type="Proteomes" id="UP000019384"/>
    </source>
</evidence>
<feature type="compositionally biased region" description="Basic and acidic residues" evidence="1">
    <location>
        <begin position="326"/>
        <end position="335"/>
    </location>
</feature>
<feature type="region of interest" description="Disordered" evidence="1">
    <location>
        <begin position="1"/>
        <end position="137"/>
    </location>
</feature>
<feature type="compositionally biased region" description="Low complexity" evidence="1">
    <location>
        <begin position="774"/>
        <end position="789"/>
    </location>
</feature>